<sequence length="243" mass="27771">PNVEDNMCLSAIFILPDNDPSRRHKTTLLPGVRQPRKVLSRRDIDFVEMNKNNLQSGNPQRRGRFGAGHSENWAQYHHRQGHQPNGMDGAAYTYRGGPDRSHRPRYGAQRIHPAHSDYRQRPYHVPHHGDSYHSGSAQRPRHPYPVDSYRPGPHSGRPIPSSNYQPHRHHSSGPRPRGGYRPRATYSGGNRSYRPRPHPGGGDSYSQPPGYQPRPGRPSSHYQPRPHSTRYNGPPHEPRDHRS</sequence>
<proteinExistence type="predicted"/>
<dbReference type="Proteomes" id="UP001150925">
    <property type="component" value="Unassembled WGS sequence"/>
</dbReference>
<evidence type="ECO:0000313" key="3">
    <source>
        <dbReference type="Proteomes" id="UP001150925"/>
    </source>
</evidence>
<feature type="compositionally biased region" description="Low complexity" evidence="1">
    <location>
        <begin position="173"/>
        <end position="183"/>
    </location>
</feature>
<protein>
    <submittedName>
        <fullName evidence="2">Uncharacterized protein</fullName>
    </submittedName>
</protein>
<dbReference type="EMBL" id="JANBPY010002562">
    <property type="protein sequence ID" value="KAJ1954485.1"/>
    <property type="molecule type" value="Genomic_DNA"/>
</dbReference>
<feature type="non-terminal residue" evidence="2">
    <location>
        <position position="1"/>
    </location>
</feature>
<evidence type="ECO:0000256" key="1">
    <source>
        <dbReference type="SAM" id="MobiDB-lite"/>
    </source>
</evidence>
<accession>A0A9W8E4E9</accession>
<reference evidence="2" key="1">
    <citation type="submission" date="2022-07" db="EMBL/GenBank/DDBJ databases">
        <title>Phylogenomic reconstructions and comparative analyses of Kickxellomycotina fungi.</title>
        <authorList>
            <person name="Reynolds N.K."/>
            <person name="Stajich J.E."/>
            <person name="Barry K."/>
            <person name="Grigoriev I.V."/>
            <person name="Crous P."/>
            <person name="Smith M.E."/>
        </authorList>
    </citation>
    <scope>NUCLEOTIDE SEQUENCE</scope>
    <source>
        <strain evidence="2">RSA 1196</strain>
    </source>
</reference>
<comment type="caution">
    <text evidence="2">The sequence shown here is derived from an EMBL/GenBank/DDBJ whole genome shotgun (WGS) entry which is preliminary data.</text>
</comment>
<keyword evidence="3" id="KW-1185">Reference proteome</keyword>
<feature type="region of interest" description="Disordered" evidence="1">
    <location>
        <begin position="79"/>
        <end position="243"/>
    </location>
</feature>
<name>A0A9W8E4E9_9FUNG</name>
<dbReference type="AlphaFoldDB" id="A0A9W8E4E9"/>
<gene>
    <name evidence="2" type="ORF">IWQ62_005747</name>
</gene>
<organism evidence="2 3">
    <name type="scientific">Dispira parvispora</name>
    <dbReference type="NCBI Taxonomy" id="1520584"/>
    <lineage>
        <taxon>Eukaryota</taxon>
        <taxon>Fungi</taxon>
        <taxon>Fungi incertae sedis</taxon>
        <taxon>Zoopagomycota</taxon>
        <taxon>Kickxellomycotina</taxon>
        <taxon>Dimargaritomycetes</taxon>
        <taxon>Dimargaritales</taxon>
        <taxon>Dimargaritaceae</taxon>
        <taxon>Dispira</taxon>
    </lineage>
</organism>
<evidence type="ECO:0000313" key="2">
    <source>
        <dbReference type="EMBL" id="KAJ1954485.1"/>
    </source>
</evidence>